<comment type="caution">
    <text evidence="12">The sequence shown here is derived from an EMBL/GenBank/DDBJ whole genome shotgun (WGS) entry which is preliminary data.</text>
</comment>
<evidence type="ECO:0000256" key="5">
    <source>
        <dbReference type="ARBA" id="ARBA00022679"/>
    </source>
</evidence>
<dbReference type="InterPro" id="IPR003374">
    <property type="entry name" value="ApbE-like_sf"/>
</dbReference>
<organism evidence="12 13">
    <name type="scientific">Undibacterium seohonense</name>
    <dbReference type="NCBI Taxonomy" id="1344950"/>
    <lineage>
        <taxon>Bacteria</taxon>
        <taxon>Pseudomonadati</taxon>
        <taxon>Pseudomonadota</taxon>
        <taxon>Betaproteobacteria</taxon>
        <taxon>Burkholderiales</taxon>
        <taxon>Oxalobacteraceae</taxon>
        <taxon>Undibacterium</taxon>
    </lineage>
</organism>
<evidence type="ECO:0000313" key="13">
    <source>
        <dbReference type="Proteomes" id="UP000648257"/>
    </source>
</evidence>
<dbReference type="EMBL" id="JACOFW010000004">
    <property type="protein sequence ID" value="MBC3806839.1"/>
    <property type="molecule type" value="Genomic_DNA"/>
</dbReference>
<dbReference type="SUPFAM" id="SSF143631">
    <property type="entry name" value="ApbE-like"/>
    <property type="match status" value="1"/>
</dbReference>
<keyword evidence="13" id="KW-1185">Reference proteome</keyword>
<keyword evidence="7 11" id="KW-0274">FAD</keyword>
<proteinExistence type="inferred from homology"/>
<sequence>MPQPSASQTRQRQVLLPLTMQRPNQPNAQAQLHDLRGFTMGTTWQVQCYADASIDAHKLQAGIQAELDQVVAQMSPWEVDSDITRFNLAPANSWHVLPSEFFKVLQHSLFVAEQTGGAYDPNIGQLANLWGFGPAGKINATPDVIAIQDALQSGNWQQIQVNKDKHSVRQTGHIQLDLCSTAKGLGVDQVARYLQQMDITSYLVEVGGELRGLGCKPDGQPWWVTLEDVTQQEQEPSHVVALHGLSIATSGDTNRYFMYEGKRYSHTIDPRTGYPVEHGVAAVTVLHAECMIADALATAMTVMGLDAGMQYAKQLHAAARFVVREEHGFRTHMSPAFLAMMDDDC</sequence>
<evidence type="ECO:0000256" key="6">
    <source>
        <dbReference type="ARBA" id="ARBA00022723"/>
    </source>
</evidence>
<evidence type="ECO:0000256" key="4">
    <source>
        <dbReference type="ARBA" id="ARBA00022630"/>
    </source>
</evidence>
<comment type="similarity">
    <text evidence="11">Belongs to the ApbE family.</text>
</comment>
<dbReference type="PANTHER" id="PTHR30040:SF2">
    <property type="entry name" value="FAD:PROTEIN FMN TRANSFERASE"/>
    <property type="match status" value="1"/>
</dbReference>
<dbReference type="Pfam" id="PF02424">
    <property type="entry name" value="ApbE"/>
    <property type="match status" value="1"/>
</dbReference>
<dbReference type="PANTHER" id="PTHR30040">
    <property type="entry name" value="THIAMINE BIOSYNTHESIS LIPOPROTEIN APBE"/>
    <property type="match status" value="1"/>
</dbReference>
<accession>A0ABR6X1L8</accession>
<dbReference type="Proteomes" id="UP000648257">
    <property type="component" value="Unassembled WGS sequence"/>
</dbReference>
<protein>
    <recommendedName>
        <fullName evidence="3 11">FAD:protein FMN transferase</fullName>
        <ecNumber evidence="2 11">2.7.1.180</ecNumber>
    </recommendedName>
    <alternativeName>
        <fullName evidence="9 11">Flavin transferase</fullName>
    </alternativeName>
</protein>
<dbReference type="RefSeq" id="WP_186921923.1">
    <property type="nucleotide sequence ID" value="NZ_JACOFW010000004.1"/>
</dbReference>
<evidence type="ECO:0000256" key="9">
    <source>
        <dbReference type="ARBA" id="ARBA00031306"/>
    </source>
</evidence>
<comment type="catalytic activity">
    <reaction evidence="10 11">
        <text>L-threonyl-[protein] + FAD = FMN-L-threonyl-[protein] + AMP + H(+)</text>
        <dbReference type="Rhea" id="RHEA:36847"/>
        <dbReference type="Rhea" id="RHEA-COMP:11060"/>
        <dbReference type="Rhea" id="RHEA-COMP:11061"/>
        <dbReference type="ChEBI" id="CHEBI:15378"/>
        <dbReference type="ChEBI" id="CHEBI:30013"/>
        <dbReference type="ChEBI" id="CHEBI:57692"/>
        <dbReference type="ChEBI" id="CHEBI:74257"/>
        <dbReference type="ChEBI" id="CHEBI:456215"/>
        <dbReference type="EC" id="2.7.1.180"/>
    </reaction>
</comment>
<reference evidence="12 13" key="1">
    <citation type="submission" date="2020-08" db="EMBL/GenBank/DDBJ databases">
        <title>Novel species isolated from subtropical streams in China.</title>
        <authorList>
            <person name="Lu H."/>
        </authorList>
    </citation>
    <scope>NUCLEOTIDE SEQUENCE [LARGE SCALE GENOMIC DNA]</scope>
    <source>
        <strain evidence="12 13">KACC 16656</strain>
    </source>
</reference>
<evidence type="ECO:0000256" key="10">
    <source>
        <dbReference type="ARBA" id="ARBA00048540"/>
    </source>
</evidence>
<keyword evidence="6 11" id="KW-0479">Metal-binding</keyword>
<evidence type="ECO:0000256" key="11">
    <source>
        <dbReference type="PIRNR" id="PIRNR006268"/>
    </source>
</evidence>
<evidence type="ECO:0000256" key="3">
    <source>
        <dbReference type="ARBA" id="ARBA00016337"/>
    </source>
</evidence>
<dbReference type="InterPro" id="IPR024932">
    <property type="entry name" value="ApbE"/>
</dbReference>
<keyword evidence="5 11" id="KW-0808">Transferase</keyword>
<evidence type="ECO:0000256" key="8">
    <source>
        <dbReference type="ARBA" id="ARBA00022842"/>
    </source>
</evidence>
<evidence type="ECO:0000256" key="1">
    <source>
        <dbReference type="ARBA" id="ARBA00001946"/>
    </source>
</evidence>
<evidence type="ECO:0000256" key="2">
    <source>
        <dbReference type="ARBA" id="ARBA00011955"/>
    </source>
</evidence>
<dbReference type="PIRSF" id="PIRSF006268">
    <property type="entry name" value="ApbE"/>
    <property type="match status" value="1"/>
</dbReference>
<name>A0ABR6X1L8_9BURK</name>
<keyword evidence="4 11" id="KW-0285">Flavoprotein</keyword>
<comment type="cofactor">
    <cofactor evidence="1">
        <name>Mg(2+)</name>
        <dbReference type="ChEBI" id="CHEBI:18420"/>
    </cofactor>
</comment>
<dbReference type="GO" id="GO:0016740">
    <property type="term" value="F:transferase activity"/>
    <property type="evidence" value="ECO:0007669"/>
    <property type="project" value="UniProtKB-KW"/>
</dbReference>
<keyword evidence="8 11" id="KW-0460">Magnesium</keyword>
<gene>
    <name evidence="12" type="ORF">H8K52_05690</name>
</gene>
<evidence type="ECO:0000256" key="7">
    <source>
        <dbReference type="ARBA" id="ARBA00022827"/>
    </source>
</evidence>
<evidence type="ECO:0000313" key="12">
    <source>
        <dbReference type="EMBL" id="MBC3806839.1"/>
    </source>
</evidence>
<dbReference type="EC" id="2.7.1.180" evidence="2 11"/>
<dbReference type="Gene3D" id="3.10.520.10">
    <property type="entry name" value="ApbE-like domains"/>
    <property type="match status" value="1"/>
</dbReference>